<evidence type="ECO:0000256" key="1">
    <source>
        <dbReference type="SAM" id="MobiDB-lite"/>
    </source>
</evidence>
<evidence type="ECO:0000313" key="4">
    <source>
        <dbReference type="Proteomes" id="UP001142400"/>
    </source>
</evidence>
<feature type="region of interest" description="Disordered" evidence="1">
    <location>
        <begin position="213"/>
        <end position="254"/>
    </location>
</feature>
<dbReference type="Proteomes" id="UP001142400">
    <property type="component" value="Unassembled WGS sequence"/>
</dbReference>
<dbReference type="InterPro" id="IPR025326">
    <property type="entry name" value="DUF4232"/>
</dbReference>
<feature type="region of interest" description="Disordered" evidence="1">
    <location>
        <begin position="46"/>
        <end position="72"/>
    </location>
</feature>
<reference evidence="3" key="1">
    <citation type="submission" date="2022-06" db="EMBL/GenBank/DDBJ databases">
        <title>WGS of actinobacteria.</title>
        <authorList>
            <person name="Thawai C."/>
        </authorList>
    </citation>
    <scope>NUCLEOTIDE SEQUENCE</scope>
    <source>
        <strain evidence="3">DSM 42010</strain>
    </source>
</reference>
<dbReference type="EMBL" id="JANIIC010000002">
    <property type="protein sequence ID" value="MCQ8827789.1"/>
    <property type="molecule type" value="Genomic_DNA"/>
</dbReference>
<dbReference type="PROSITE" id="PS51318">
    <property type="entry name" value="TAT"/>
    <property type="match status" value="1"/>
</dbReference>
<comment type="caution">
    <text evidence="3">The sequence shown here is derived from an EMBL/GenBank/DDBJ whole genome shotgun (WGS) entry which is preliminary data.</text>
</comment>
<feature type="domain" description="DUF4232" evidence="2">
    <location>
        <begin position="75"/>
        <end position="212"/>
    </location>
</feature>
<dbReference type="AlphaFoldDB" id="A0A9X2RTK6"/>
<protein>
    <submittedName>
        <fullName evidence="3">DUF4232 domain-containing protein</fullName>
    </submittedName>
</protein>
<proteinExistence type="predicted"/>
<dbReference type="RefSeq" id="WP_257629377.1">
    <property type="nucleotide sequence ID" value="NZ_JANIIC010000002.1"/>
</dbReference>
<keyword evidence="4" id="KW-1185">Reference proteome</keyword>
<gene>
    <name evidence="3" type="ORF">NQU54_01455</name>
</gene>
<feature type="compositionally biased region" description="Low complexity" evidence="1">
    <location>
        <begin position="233"/>
        <end position="245"/>
    </location>
</feature>
<dbReference type="Pfam" id="PF14016">
    <property type="entry name" value="DUF4232"/>
    <property type="match status" value="1"/>
</dbReference>
<organism evidence="3 4">
    <name type="scientific">Streptomyces malaysiensis subsp. samsunensis</name>
    <dbReference type="NCBI Taxonomy" id="459658"/>
    <lineage>
        <taxon>Bacteria</taxon>
        <taxon>Bacillati</taxon>
        <taxon>Actinomycetota</taxon>
        <taxon>Actinomycetes</taxon>
        <taxon>Kitasatosporales</taxon>
        <taxon>Streptomycetaceae</taxon>
        <taxon>Streptomyces</taxon>
        <taxon>Streptomyces violaceusniger group</taxon>
    </lineage>
</organism>
<accession>A0A9X2RTK6</accession>
<name>A0A9X2RTK6_STRMQ</name>
<sequence>MNTQTIATPQAPVSRSAARHRRRRLLGSLAAAALLSACGTQTSSGVAAVPDEATPRPSGLATAPSTAAPTAPPVCPDSGVLLRAAEANAAMGLREQEIELVNCGKRTYTVTGHPSVQVLDEDLEPLEVTISHRASDIATVDDFGTVGGPVPLKPGERAVARLLWRNLVTDITRPAADGRYVRIAPNGGEKDAQTVPDLVDLGTTGKLAVSAWARPATDRPAPRHPVPGGTAADRPVPGDTGPVGTVPGGADTGP</sequence>
<evidence type="ECO:0000313" key="3">
    <source>
        <dbReference type="EMBL" id="MCQ8827789.1"/>
    </source>
</evidence>
<evidence type="ECO:0000259" key="2">
    <source>
        <dbReference type="Pfam" id="PF14016"/>
    </source>
</evidence>
<dbReference type="InterPro" id="IPR006311">
    <property type="entry name" value="TAT_signal"/>
</dbReference>